<keyword evidence="1" id="KW-0812">Transmembrane</keyword>
<dbReference type="InterPro" id="IPR032834">
    <property type="entry name" value="NatK-like_C"/>
</dbReference>
<evidence type="ECO:0000313" key="3">
    <source>
        <dbReference type="EMBL" id="SET25650.1"/>
    </source>
</evidence>
<protein>
    <submittedName>
        <fullName evidence="3">GHKL domain-containing protein</fullName>
    </submittedName>
</protein>
<accession>A0A1I0D0H3</accession>
<dbReference type="PANTHER" id="PTHR40448:SF1">
    <property type="entry name" value="TWO-COMPONENT SENSOR HISTIDINE KINASE"/>
    <property type="match status" value="1"/>
</dbReference>
<dbReference type="SUPFAM" id="SSF55874">
    <property type="entry name" value="ATPase domain of HSP90 chaperone/DNA topoisomerase II/histidine kinase"/>
    <property type="match status" value="1"/>
</dbReference>
<dbReference type="OrthoDB" id="9816523at2"/>
<reference evidence="3 4" key="1">
    <citation type="submission" date="2016-10" db="EMBL/GenBank/DDBJ databases">
        <authorList>
            <person name="de Groot N.N."/>
        </authorList>
    </citation>
    <scope>NUCLEOTIDE SEQUENCE [LARGE SCALE GENOMIC DNA]</scope>
    <source>
        <strain evidence="3 4">DSM 1801</strain>
    </source>
</reference>
<keyword evidence="1" id="KW-1133">Transmembrane helix</keyword>
<gene>
    <name evidence="3" type="ORF">SAMN04487772_11257</name>
</gene>
<dbReference type="InterPro" id="IPR036890">
    <property type="entry name" value="HATPase_C_sf"/>
</dbReference>
<dbReference type="Gene3D" id="3.30.565.10">
    <property type="entry name" value="Histidine kinase-like ATPase, C-terminal domain"/>
    <property type="match status" value="1"/>
</dbReference>
<keyword evidence="4" id="KW-1185">Reference proteome</keyword>
<dbReference type="Pfam" id="PF14501">
    <property type="entry name" value="HATPase_c_5"/>
    <property type="match status" value="1"/>
</dbReference>
<evidence type="ECO:0000256" key="1">
    <source>
        <dbReference type="SAM" id="Phobius"/>
    </source>
</evidence>
<dbReference type="EMBL" id="FOHN01000012">
    <property type="protein sequence ID" value="SET25650.1"/>
    <property type="molecule type" value="Genomic_DNA"/>
</dbReference>
<evidence type="ECO:0000313" key="4">
    <source>
        <dbReference type="Proteomes" id="UP000199800"/>
    </source>
</evidence>
<dbReference type="CDD" id="cd16935">
    <property type="entry name" value="HATPase_AgrC-ComD-like"/>
    <property type="match status" value="1"/>
</dbReference>
<feature type="transmembrane region" description="Helical" evidence="1">
    <location>
        <begin position="12"/>
        <end position="29"/>
    </location>
</feature>
<dbReference type="Proteomes" id="UP000199800">
    <property type="component" value="Unassembled WGS sequence"/>
</dbReference>
<proteinExistence type="predicted"/>
<organism evidence="3 4">
    <name type="scientific">[Clostridium] polysaccharolyticum</name>
    <dbReference type="NCBI Taxonomy" id="29364"/>
    <lineage>
        <taxon>Bacteria</taxon>
        <taxon>Bacillati</taxon>
        <taxon>Bacillota</taxon>
        <taxon>Clostridia</taxon>
        <taxon>Lachnospirales</taxon>
        <taxon>Lachnospiraceae</taxon>
    </lineage>
</organism>
<keyword evidence="1" id="KW-0472">Membrane</keyword>
<dbReference type="AlphaFoldDB" id="A0A1I0D0H3"/>
<dbReference type="PANTHER" id="PTHR40448">
    <property type="entry name" value="TWO-COMPONENT SENSOR HISTIDINE KINASE"/>
    <property type="match status" value="1"/>
</dbReference>
<name>A0A1I0D0H3_9FIRM</name>
<feature type="transmembrane region" description="Helical" evidence="1">
    <location>
        <begin position="128"/>
        <end position="148"/>
    </location>
</feature>
<dbReference type="GO" id="GO:0042802">
    <property type="term" value="F:identical protein binding"/>
    <property type="evidence" value="ECO:0007669"/>
    <property type="project" value="TreeGrafter"/>
</dbReference>
<evidence type="ECO:0000259" key="2">
    <source>
        <dbReference type="Pfam" id="PF14501"/>
    </source>
</evidence>
<feature type="transmembrane region" description="Helical" evidence="1">
    <location>
        <begin position="160"/>
        <end position="182"/>
    </location>
</feature>
<feature type="transmembrane region" description="Helical" evidence="1">
    <location>
        <begin position="41"/>
        <end position="59"/>
    </location>
</feature>
<dbReference type="STRING" id="29364.SAMN04487772_11257"/>
<feature type="domain" description="Sensor histidine kinase NatK-like C-terminal" evidence="2">
    <location>
        <begin position="328"/>
        <end position="428"/>
    </location>
</feature>
<sequence>MVSRMQLSRYESMSLVINILYVYTVFKFIRTFMGKRRVRWYVELISYFMFYGVIAVVMIFFNRIIINMASSILSFYGLALLYQGTIKNRLMAAITVFMTITCTELLGAALCGYLQFDNFYGKNDYSSVAATIFCRILSFIIVLIYENFKHMRQGVDIPVSNWLALLFIPIGTFYIIINIMLVGNDRQVLIAVSVFVLLGINIIVFFLYDAMNNYYEEKLQKMMLQQQNESYLKQMEVMNSSHENVRSVRHDIKNHLIAIETFVKREEKKEAIDYIHKVIDASYGDKAIVSTGNIAIDSILNYKIEQARAKGIEFEKEIRIPTELNIEDLDIVGILGNLIDNAINANMQINEGRKIFLSLKYSKNMFFIATWNTFNGKVVYRDNKIATTHKDKEHHGIGLNNVNSIVQKYDGTMNVGHEDKVFKVDVMLYLK</sequence>
<feature type="transmembrane region" description="Helical" evidence="1">
    <location>
        <begin position="188"/>
        <end position="208"/>
    </location>
</feature>
<feature type="transmembrane region" description="Helical" evidence="1">
    <location>
        <begin position="94"/>
        <end position="116"/>
    </location>
</feature>